<keyword evidence="3" id="KW-1185">Reference proteome</keyword>
<feature type="region of interest" description="Disordered" evidence="1">
    <location>
        <begin position="242"/>
        <end position="280"/>
    </location>
</feature>
<dbReference type="Proteomes" id="UP001064879">
    <property type="component" value="Chromosome"/>
</dbReference>
<feature type="compositionally biased region" description="Pro residues" evidence="1">
    <location>
        <begin position="248"/>
        <end position="280"/>
    </location>
</feature>
<protein>
    <submittedName>
        <fullName evidence="2">Uncharacterized protein</fullName>
    </submittedName>
</protein>
<organism evidence="2 3">
    <name type="scientific">Brevibacterium spongiae</name>
    <dbReference type="NCBI Taxonomy" id="2909672"/>
    <lineage>
        <taxon>Bacteria</taxon>
        <taxon>Bacillati</taxon>
        <taxon>Actinomycetota</taxon>
        <taxon>Actinomycetes</taxon>
        <taxon>Micrococcales</taxon>
        <taxon>Brevibacteriaceae</taxon>
        <taxon>Brevibacterium</taxon>
    </lineage>
</organism>
<name>A0ABY5SP44_9MICO</name>
<dbReference type="EMBL" id="CP093443">
    <property type="protein sequence ID" value="UVI36347.1"/>
    <property type="molecule type" value="Genomic_DNA"/>
</dbReference>
<evidence type="ECO:0000256" key="1">
    <source>
        <dbReference type="SAM" id="MobiDB-lite"/>
    </source>
</evidence>
<proteinExistence type="predicted"/>
<gene>
    <name evidence="2" type="ORF">L1F31_01370</name>
</gene>
<reference evidence="2" key="1">
    <citation type="submission" date="2022-03" db="EMBL/GenBank/DDBJ databases">
        <title>Brevibacterium spongiae sp. nov., isolated from marine sponge.</title>
        <authorList>
            <person name="Li Z."/>
            <person name="Zhang M."/>
        </authorList>
    </citation>
    <scope>NUCLEOTIDE SEQUENCE</scope>
    <source>
        <strain evidence="2">WHS-Z9</strain>
    </source>
</reference>
<sequence length="280" mass="30915">MSWEGLKVVSVGEDTAGLYPLLDDDRYVMAEPDDGAPGSTFKVMDAQVDYFTGDDWERVASIDEGKIEVTPTESRLIFYCRKWSHGGYIGTSGPIGLVVLATTAAVSGARAAARNRGNALAGHVRWGWVMRIGFQKKTFWRSPVVGVVLAESVSETEMIPYRIATSFRLTSTAEEFRDSIIAHCRSYHHTFRDSLSAELREAWDEFDPSGQWAETDKGMQWLDMPSSTCIGDPLAHMMMQSAEAAQPLIPPRPSYPPPPFPPRLVSPPPIPPPPPPPPQQ</sequence>
<evidence type="ECO:0000313" key="3">
    <source>
        <dbReference type="Proteomes" id="UP001064879"/>
    </source>
</evidence>
<evidence type="ECO:0000313" key="2">
    <source>
        <dbReference type="EMBL" id="UVI36347.1"/>
    </source>
</evidence>
<accession>A0ABY5SP44</accession>
<dbReference type="RefSeq" id="WP_265418948.1">
    <property type="nucleotide sequence ID" value="NZ_CP093443.1"/>
</dbReference>